<evidence type="ECO:0000313" key="3">
    <source>
        <dbReference type="Proteomes" id="UP001159363"/>
    </source>
</evidence>
<feature type="region of interest" description="Disordered" evidence="1">
    <location>
        <begin position="183"/>
        <end position="212"/>
    </location>
</feature>
<dbReference type="PANTHER" id="PTHR46601">
    <property type="entry name" value="ULP_PROTEASE DOMAIN-CONTAINING PROTEIN"/>
    <property type="match status" value="1"/>
</dbReference>
<protein>
    <submittedName>
        <fullName evidence="2">Uncharacterized protein</fullName>
    </submittedName>
</protein>
<reference evidence="2 3" key="1">
    <citation type="submission" date="2023-02" db="EMBL/GenBank/DDBJ databases">
        <title>LHISI_Scaffold_Assembly.</title>
        <authorList>
            <person name="Stuart O.P."/>
            <person name="Cleave R."/>
            <person name="Magrath M.J.L."/>
            <person name="Mikheyev A.S."/>
        </authorList>
    </citation>
    <scope>NUCLEOTIDE SEQUENCE [LARGE SCALE GENOMIC DNA]</scope>
    <source>
        <strain evidence="2">Daus_M_001</strain>
        <tissue evidence="2">Leg muscle</tissue>
    </source>
</reference>
<sequence length="726" mass="83626">MAKKLFQHFLASYLIAVWYELKKVDTHQPSNRKEFEFVEEDRRPDIPIFSDLVSNGPRQKASPTVYTALYQLRCRSLLADGGGFCDKHSMEKEGSKNAKERMRKHREKIKSNPEHYEEIKRNKREPYRKRIEEGKIKTVSTAMSKREKRLLQKWSEKTRKCRVKNRQRKDDEIYPVASSAASLAPSFPGDNEKVNTEKSKESGVKRRRENRNKLKIKVKLLEKKIKSTETKLAKHRQQLHRSKKRVSAEERHVKETGQKMLKGHTVPPIVRLKISGTIVNKYRCLDQIKETALTKALCRKNSPVSVVKGRFATKKKTLVCFLENENSRILPGKEDTVTRKKIKKQKMILNDTMKNLFKKFHSRNSDIKMSYPVFCTLGPYWVIPPDVRTHICICKTHENMALLSIKIRKYISMIMLGWLRLIFRSGCQRKTAVNIKRKENIVHKTTKESIKLKLEDLVTAFNESLTKFLQHCANIEHQFKVLDSVKKSLGENEHLIHIYFSENYCCKYTAEIQSTHFGGSKPQVTLQHVFPQTLLSRTVILLYHIHMRSFKMCNKRSEGTCAISSNSPHFLSDGPATQYRNKTMFQLIGTCLPEVFGVINAISGIFQKQGAPDGIGGCIKRTADRIVAEGRDIPNHQVLFGIVQSEISGIEETMEGIDMKLVRTIPPFKGTMKVHSVQRRNEKAEKREIPEEICLSATSPGVNRPRMEPDSPRLAFHEKFAGVIAT</sequence>
<comment type="caution">
    <text evidence="2">The sequence shown here is derived from an EMBL/GenBank/DDBJ whole genome shotgun (WGS) entry which is preliminary data.</text>
</comment>
<proteinExistence type="predicted"/>
<accession>A0ABQ9IDN8</accession>
<feature type="compositionally biased region" description="Basic and acidic residues" evidence="1">
    <location>
        <begin position="190"/>
        <end position="204"/>
    </location>
</feature>
<keyword evidence="3" id="KW-1185">Reference proteome</keyword>
<evidence type="ECO:0000256" key="1">
    <source>
        <dbReference type="SAM" id="MobiDB-lite"/>
    </source>
</evidence>
<name>A0ABQ9IDN8_9NEOP</name>
<dbReference type="PANTHER" id="PTHR46601:SF1">
    <property type="entry name" value="ADF-H DOMAIN-CONTAINING PROTEIN"/>
    <property type="match status" value="1"/>
</dbReference>
<evidence type="ECO:0000313" key="2">
    <source>
        <dbReference type="EMBL" id="KAJ8894441.1"/>
    </source>
</evidence>
<organism evidence="2 3">
    <name type="scientific">Dryococelus australis</name>
    <dbReference type="NCBI Taxonomy" id="614101"/>
    <lineage>
        <taxon>Eukaryota</taxon>
        <taxon>Metazoa</taxon>
        <taxon>Ecdysozoa</taxon>
        <taxon>Arthropoda</taxon>
        <taxon>Hexapoda</taxon>
        <taxon>Insecta</taxon>
        <taxon>Pterygota</taxon>
        <taxon>Neoptera</taxon>
        <taxon>Polyneoptera</taxon>
        <taxon>Phasmatodea</taxon>
        <taxon>Verophasmatodea</taxon>
        <taxon>Anareolatae</taxon>
        <taxon>Phasmatidae</taxon>
        <taxon>Eurycanthinae</taxon>
        <taxon>Dryococelus</taxon>
    </lineage>
</organism>
<dbReference type="EMBL" id="JARBHB010000002">
    <property type="protein sequence ID" value="KAJ8894441.1"/>
    <property type="molecule type" value="Genomic_DNA"/>
</dbReference>
<dbReference type="Proteomes" id="UP001159363">
    <property type="component" value="Chromosome 2"/>
</dbReference>
<gene>
    <name evidence="2" type="ORF">PR048_007095</name>
</gene>